<dbReference type="SUPFAM" id="SSF57756">
    <property type="entry name" value="Retrovirus zinc finger-like domains"/>
    <property type="match status" value="1"/>
</dbReference>
<dbReference type="InterPro" id="IPR043128">
    <property type="entry name" value="Rev_trsase/Diguanyl_cyclase"/>
</dbReference>
<dbReference type="InterPro" id="IPR050951">
    <property type="entry name" value="Retrovirus_Pol_polyprotein"/>
</dbReference>
<keyword evidence="13" id="KW-0175">Coiled coil</keyword>
<keyword evidence="3" id="KW-0064">Aspartyl protease</keyword>
<feature type="domain" description="CCHC-type" evidence="15">
    <location>
        <begin position="567"/>
        <end position="583"/>
    </location>
</feature>
<keyword evidence="4" id="KW-0378">Hydrolase</keyword>
<comment type="caution">
    <text evidence="17">The sequence shown here is derived from an EMBL/GenBank/DDBJ whole genome shotgun (WGS) entry which is preliminary data.</text>
</comment>
<evidence type="ECO:0000256" key="13">
    <source>
        <dbReference type="SAM" id="Coils"/>
    </source>
</evidence>
<dbReference type="PROSITE" id="PS50158">
    <property type="entry name" value="ZF_CCHC"/>
    <property type="match status" value="1"/>
</dbReference>
<evidence type="ECO:0000256" key="12">
    <source>
        <dbReference type="PROSITE-ProRule" id="PRU00047"/>
    </source>
</evidence>
<feature type="domain" description="Integrase catalytic" evidence="16">
    <location>
        <begin position="947"/>
        <end position="1113"/>
    </location>
</feature>
<keyword evidence="12" id="KW-0862">Zinc</keyword>
<dbReference type="GO" id="GO:0003677">
    <property type="term" value="F:DNA binding"/>
    <property type="evidence" value="ECO:0007669"/>
    <property type="project" value="UniProtKB-KW"/>
</dbReference>
<evidence type="ECO:0000256" key="1">
    <source>
        <dbReference type="ARBA" id="ARBA00022670"/>
    </source>
</evidence>
<dbReference type="PANTHER" id="PTHR37984">
    <property type="entry name" value="PROTEIN CBG26694"/>
    <property type="match status" value="1"/>
</dbReference>
<keyword evidence="8" id="KW-0239">DNA-directed DNA polymerase</keyword>
<dbReference type="InterPro" id="IPR043502">
    <property type="entry name" value="DNA/RNA_pol_sf"/>
</dbReference>
<accession>A0A6L2KYM3</accession>
<dbReference type="PANTHER" id="PTHR37984:SF5">
    <property type="entry name" value="PROTEIN NYNRIN-LIKE"/>
    <property type="match status" value="1"/>
</dbReference>
<dbReference type="SUPFAM" id="SSF53098">
    <property type="entry name" value="Ribonuclease H-like"/>
    <property type="match status" value="2"/>
</dbReference>
<keyword evidence="1" id="KW-0645">Protease</keyword>
<dbReference type="Gene3D" id="4.10.60.10">
    <property type="entry name" value="Zinc finger, CCHC-type"/>
    <property type="match status" value="1"/>
</dbReference>
<evidence type="ECO:0000256" key="9">
    <source>
        <dbReference type="ARBA" id="ARBA00023125"/>
    </source>
</evidence>
<dbReference type="InterPro" id="IPR041577">
    <property type="entry name" value="RT_RNaseH_2"/>
</dbReference>
<evidence type="ECO:0000256" key="2">
    <source>
        <dbReference type="ARBA" id="ARBA00022723"/>
    </source>
</evidence>
<dbReference type="Pfam" id="PF17919">
    <property type="entry name" value="RT_RNaseH_2"/>
    <property type="match status" value="1"/>
</dbReference>
<gene>
    <name evidence="17" type="ORF">Tci_024972</name>
</gene>
<dbReference type="EMBL" id="BKCJ010003103">
    <property type="protein sequence ID" value="GEU52994.1"/>
    <property type="molecule type" value="Genomic_DNA"/>
</dbReference>
<dbReference type="Pfam" id="PF00098">
    <property type="entry name" value="zf-CCHC"/>
    <property type="match status" value="1"/>
</dbReference>
<dbReference type="GO" id="GO:0006508">
    <property type="term" value="P:proteolysis"/>
    <property type="evidence" value="ECO:0007669"/>
    <property type="project" value="UniProtKB-KW"/>
</dbReference>
<dbReference type="InterPro" id="IPR012337">
    <property type="entry name" value="RNaseH-like_sf"/>
</dbReference>
<keyword evidence="8" id="KW-0808">Transferase</keyword>
<dbReference type="Pfam" id="PF17921">
    <property type="entry name" value="Integrase_H2C2"/>
    <property type="match status" value="1"/>
</dbReference>
<evidence type="ECO:0000313" key="17">
    <source>
        <dbReference type="EMBL" id="GEU52994.1"/>
    </source>
</evidence>
<keyword evidence="8" id="KW-0548">Nucleotidyltransferase</keyword>
<dbReference type="PROSITE" id="PS50994">
    <property type="entry name" value="INTEGRASE"/>
    <property type="match status" value="2"/>
</dbReference>
<dbReference type="GO" id="GO:0003964">
    <property type="term" value="F:RNA-directed DNA polymerase activity"/>
    <property type="evidence" value="ECO:0007669"/>
    <property type="project" value="UniProtKB-KW"/>
</dbReference>
<keyword evidence="2" id="KW-0479">Metal-binding</keyword>
<protein>
    <submittedName>
        <fullName evidence="17">Putative reverse transcriptase domain-containing protein</fullName>
    </submittedName>
</protein>
<feature type="domain" description="Integrase catalytic" evidence="16">
    <location>
        <begin position="247"/>
        <end position="365"/>
    </location>
</feature>
<feature type="region of interest" description="Disordered" evidence="14">
    <location>
        <begin position="797"/>
        <end position="816"/>
    </location>
</feature>
<dbReference type="GO" id="GO:0008270">
    <property type="term" value="F:zinc ion binding"/>
    <property type="evidence" value="ECO:0007669"/>
    <property type="project" value="UniProtKB-KW"/>
</dbReference>
<evidence type="ECO:0000256" key="3">
    <source>
        <dbReference type="ARBA" id="ARBA00022750"/>
    </source>
</evidence>
<dbReference type="Pfam" id="PF07727">
    <property type="entry name" value="RVT_2"/>
    <property type="match status" value="1"/>
</dbReference>
<feature type="coiled-coil region" evidence="13">
    <location>
        <begin position="687"/>
        <end position="714"/>
    </location>
</feature>
<dbReference type="CDD" id="cd09272">
    <property type="entry name" value="RNase_HI_RT_Ty1"/>
    <property type="match status" value="1"/>
</dbReference>
<name>A0A6L2KYM3_TANCI</name>
<evidence type="ECO:0000256" key="5">
    <source>
        <dbReference type="ARBA" id="ARBA00022842"/>
    </source>
</evidence>
<dbReference type="InterPro" id="IPR001878">
    <property type="entry name" value="Znf_CCHC"/>
</dbReference>
<keyword evidence="10" id="KW-0233">DNA recombination</keyword>
<dbReference type="SMART" id="SM00343">
    <property type="entry name" value="ZnF_C2HC"/>
    <property type="match status" value="2"/>
</dbReference>
<dbReference type="GO" id="GO:0003887">
    <property type="term" value="F:DNA-directed DNA polymerase activity"/>
    <property type="evidence" value="ECO:0007669"/>
    <property type="project" value="UniProtKB-KW"/>
</dbReference>
<evidence type="ECO:0000259" key="16">
    <source>
        <dbReference type="PROSITE" id="PS50994"/>
    </source>
</evidence>
<dbReference type="InterPro" id="IPR013103">
    <property type="entry name" value="RVT_2"/>
</dbReference>
<dbReference type="Pfam" id="PF25597">
    <property type="entry name" value="SH3_retrovirus"/>
    <property type="match status" value="1"/>
</dbReference>
<dbReference type="InterPro" id="IPR056924">
    <property type="entry name" value="SH3_Tf2-1"/>
</dbReference>
<feature type="region of interest" description="Disordered" evidence="14">
    <location>
        <begin position="1751"/>
        <end position="1774"/>
    </location>
</feature>
<feature type="compositionally biased region" description="Basic and acidic residues" evidence="14">
    <location>
        <begin position="1191"/>
        <end position="1200"/>
    </location>
</feature>
<dbReference type="InterPro" id="IPR036875">
    <property type="entry name" value="Znf_CCHC_sf"/>
</dbReference>
<proteinExistence type="predicted"/>
<dbReference type="Pfam" id="PF24626">
    <property type="entry name" value="SH3_Tf2-1"/>
    <property type="match status" value="1"/>
</dbReference>
<keyword evidence="6" id="KW-0229">DNA integration</keyword>
<evidence type="ECO:0000259" key="15">
    <source>
        <dbReference type="PROSITE" id="PS50158"/>
    </source>
</evidence>
<dbReference type="InterPro" id="IPR036397">
    <property type="entry name" value="RNaseH_sf"/>
</dbReference>
<dbReference type="Gene3D" id="1.10.340.70">
    <property type="match status" value="1"/>
</dbReference>
<evidence type="ECO:0000256" key="14">
    <source>
        <dbReference type="SAM" id="MobiDB-lite"/>
    </source>
</evidence>
<feature type="compositionally biased region" description="Polar residues" evidence="14">
    <location>
        <begin position="803"/>
        <end position="816"/>
    </location>
</feature>
<keyword evidence="11" id="KW-0511">Multifunctional enzyme</keyword>
<keyword evidence="9" id="KW-0238">DNA-binding</keyword>
<dbReference type="SUPFAM" id="SSF56672">
    <property type="entry name" value="DNA/RNA polymerases"/>
    <property type="match status" value="1"/>
</dbReference>
<dbReference type="GO" id="GO:0004190">
    <property type="term" value="F:aspartic-type endopeptidase activity"/>
    <property type="evidence" value="ECO:0007669"/>
    <property type="project" value="UniProtKB-KW"/>
</dbReference>
<evidence type="ECO:0000256" key="7">
    <source>
        <dbReference type="ARBA" id="ARBA00022918"/>
    </source>
</evidence>
<dbReference type="InterPro" id="IPR057670">
    <property type="entry name" value="SH3_retrovirus"/>
</dbReference>
<dbReference type="InterPro" id="IPR041588">
    <property type="entry name" value="Integrase_H2C2"/>
</dbReference>
<evidence type="ECO:0000256" key="6">
    <source>
        <dbReference type="ARBA" id="ARBA00022908"/>
    </source>
</evidence>
<dbReference type="GO" id="GO:0006310">
    <property type="term" value="P:DNA recombination"/>
    <property type="evidence" value="ECO:0007669"/>
    <property type="project" value="UniProtKB-KW"/>
</dbReference>
<organism evidence="17">
    <name type="scientific">Tanacetum cinerariifolium</name>
    <name type="common">Dalmatian daisy</name>
    <name type="synonym">Chrysanthemum cinerariifolium</name>
    <dbReference type="NCBI Taxonomy" id="118510"/>
    <lineage>
        <taxon>Eukaryota</taxon>
        <taxon>Viridiplantae</taxon>
        <taxon>Streptophyta</taxon>
        <taxon>Embryophyta</taxon>
        <taxon>Tracheophyta</taxon>
        <taxon>Spermatophyta</taxon>
        <taxon>Magnoliopsida</taxon>
        <taxon>eudicotyledons</taxon>
        <taxon>Gunneridae</taxon>
        <taxon>Pentapetalae</taxon>
        <taxon>asterids</taxon>
        <taxon>campanulids</taxon>
        <taxon>Asterales</taxon>
        <taxon>Asteraceae</taxon>
        <taxon>Asteroideae</taxon>
        <taxon>Anthemideae</taxon>
        <taxon>Anthemidinae</taxon>
        <taxon>Tanacetum</taxon>
    </lineage>
</organism>
<reference evidence="17" key="1">
    <citation type="journal article" date="2019" name="Sci. Rep.">
        <title>Draft genome of Tanacetum cinerariifolium, the natural source of mosquito coil.</title>
        <authorList>
            <person name="Yamashiro T."/>
            <person name="Shiraishi A."/>
            <person name="Satake H."/>
            <person name="Nakayama K."/>
        </authorList>
    </citation>
    <scope>NUCLEOTIDE SEQUENCE</scope>
</reference>
<dbReference type="Gene3D" id="3.30.420.10">
    <property type="entry name" value="Ribonuclease H-like superfamily/Ribonuclease H"/>
    <property type="match status" value="2"/>
</dbReference>
<feature type="region of interest" description="Disordered" evidence="14">
    <location>
        <begin position="1181"/>
        <end position="1221"/>
    </location>
</feature>
<evidence type="ECO:0000256" key="10">
    <source>
        <dbReference type="ARBA" id="ARBA00023172"/>
    </source>
</evidence>
<evidence type="ECO:0000256" key="4">
    <source>
        <dbReference type="ARBA" id="ARBA00022801"/>
    </source>
</evidence>
<dbReference type="InterPro" id="IPR001584">
    <property type="entry name" value="Integrase_cat-core"/>
</dbReference>
<dbReference type="Gene3D" id="3.30.70.270">
    <property type="match status" value="1"/>
</dbReference>
<evidence type="ECO:0000256" key="8">
    <source>
        <dbReference type="ARBA" id="ARBA00022932"/>
    </source>
</evidence>
<keyword evidence="7 17" id="KW-0695">RNA-directed DNA polymerase</keyword>
<keyword evidence="5" id="KW-0460">Magnesium</keyword>
<keyword evidence="12" id="KW-0863">Zinc-finger</keyword>
<evidence type="ECO:0000256" key="11">
    <source>
        <dbReference type="ARBA" id="ARBA00023268"/>
    </source>
</evidence>
<sequence>MMEDMLPWGGAKGGKITGKGTIRTDTYHYRRFIEDFSKIAKPLTILTQKSKTFDWGEEQENALQTLKDKLCNAPIPALLDGPEDIVVYCDASELGLGCVLMQRNKHIFSQKELNMRQRRCIELFSDYGCKIHYHPSKANVVVDALSRKERVKPNRVRAMNMTLQLSIKDMILAAQKEASDEYAGLQKDEAHKSKYFVHPGADKMYYELRDRYWWPGIKKDITVYVSKCLTCVKVKAEHRRPSGLLQQSEIPKWRWEGIAMDFVTKMPRTSSGHNTIWVVVDRLTKSAYFLPMRDDYKMDRLARLYLNEIVAKHGVPISIISDRDSRFMSRFWQSMQEALGTRLDMSVVRFGKKKKLALRFVGPFEIIEKVGIVAYRLDLPEEINGVHDTFYVSNLKKCLAVPTLQKIISQLVIRGENISQKDLNMKFLRSLPSEWNTHVVFWRNKADLDIMSIDDLYNNFKIVEQEVKRTVTSSSSSGSQNMAFLSSSGSTKEVDTANIQVSTANTPVCIVSSHDNAANLSDATVGNGFIVAASFAEHESKKILPENYKNITINGSDTAGYDKTNVKCFNCHKMGHFARECRSPRNQESMPRNQESLRKTVNVEDTSSKAMVTINRAGFDWSYMADDEVPTNMALMDFSDSEFDLATYKRGLASVEEQLVFYKKNEVMFCDQIDVLKRDASFRDSEINALNLQVKKLKKEKESNQIKINNFENASKSLDKLIGSQITYNSRTGLGFTSYNVVAPPPIGLFVPPTINLSNSDTSNEIKKAHDAPIIEDLVSDSDKDEYEKMVLKSDTVEHKPEQANQPRKVSQNPWNNRINWNEMSTQKLGVGFQFTKKVCFVCGSFSHLIKDCDFYDKKMVQKPMLKNMEKGTGQREVRPVWNNPMRTNHQNFSNSRRNFAPTAVLTKSRIVLISTARQSSSRAAALVSAVRPINTATSKLLKNGLMLLSPQHARFGDLKLRYKIMSPKTVDHTFVRDLTMLIQKADSKNIYYFTDFKEHDGGYVAFGGGAKGGKITGKGTIRTEFKNRVMNELCEEKSIKREYSVARTPQKNRVTKRRNKTLIEAARTMLADSKLPTTFWVEAVNTACYVQNRVLVVKPHFKTHYELFKDEGIFVGYSTISKAFRVYNTRTKKVEENLHITFLENKPMIAGGGPEWSFDIDALSKSINYAPVPTGTHSNGFARKGASLDADGHNKDKHGPCQASESDNQERPNAESSPKIVNIVGPVNTATPTYADYPSDPRMPDLEYTRIFDDAYDDRDEGAEVDYNNLETIISMEPKRVTQALDDKSWVEAMQEELLQFKLLNVWTLVDLPLGKRAIGTKWVYRNKRDQRGIIFINKSKLVAHGHRQEEGIDYDEVFAPVARIEEIKTIEEEVYVSQPPGFVDPEFPDIVYKRSSSTESEQHMHKRFQMRSIGELTFFLGLQVEQRKDGIFLSQDKYVCDILKNFGFSSVKSASTPMETHKPLSKDAAGTDVDVHLYRYLKGQSTLGLWYPKDSPLELIAYSDSDYTSANLDRKSTIGGCQFLGSKLISWQCKKQTIMANFTTKAEYITKIHVDNESAICVVKNPVYHSNSKHIEIRHHFIIDFYEKRLIEMVKIHNDYNVADLLTKAFDVTRIECKSGQVMKIGLELKGYLMNDGCADFMQHAGDLVNTAEPFSSINNSMANLKFVDQHSMVAYLEKSDDNTEFHQIIDFLSSCYINYALTAVVISESSMRSDLLFDDEDGITCLTNDDIFENLALMGYEPLSTKLTFQKGDSPRRQETMGGTSAQTRSERVLEQPYVPPLSEGYTSRSREGRMEHTVELIDIVPPTPYDSPLTGGYTPGSDEGRLKLEELMDLCTTLSNRVSTLENKLSSTKAVYYKAFITLTKRVKKLVTQFKQKSSRAVIYSSDEEEPSMHIEDSPKQGRMIEELDKDEDVNLLSLDEELAQKLYAEELSNKTARQEKEKYNLEKALELQRQLDKREKYVDKADQAQMIDWNDPTVLRYHALLNRPFSKAKVRKNMVMYLKNQEGYKKSYFKGMKYEDIRPIFERVWDQVYTFVPKDSEIKKEVIKRSGFHLQQESSKKQKLDQ</sequence>
<dbReference type="GO" id="GO:0015074">
    <property type="term" value="P:DNA integration"/>
    <property type="evidence" value="ECO:0007669"/>
    <property type="project" value="UniProtKB-KW"/>
</dbReference>